<dbReference type="PROSITE" id="PS51278">
    <property type="entry name" value="GATASE_TYPE_2"/>
    <property type="match status" value="1"/>
</dbReference>
<feature type="binding site" evidence="10">
    <location>
        <begin position="359"/>
        <end position="360"/>
    </location>
    <ligand>
        <name>ATP</name>
        <dbReference type="ChEBI" id="CHEBI:30616"/>
    </ligand>
</feature>
<evidence type="ECO:0000256" key="9">
    <source>
        <dbReference type="PIRSR" id="PIRSR001589-1"/>
    </source>
</evidence>
<keyword evidence="4 10" id="KW-0547">Nucleotide-binding</keyword>
<evidence type="ECO:0000256" key="3">
    <source>
        <dbReference type="ARBA" id="ARBA00012737"/>
    </source>
</evidence>
<sequence>MCGFVGYVDQKDVPKGTIENMANRIKHRGPDDEAYFNDGRVSMGFRRLSIIDLAHGGQPLFSQDHTKVLTFNGEIYNYKDIRKELKKLGYTFQTDVDSEVIIRGYEAWGAGILKKLRGMFAFVIYDSTKKQILAARDHFGIKPLYYYYDGKTFLWGSEIKTFLEHPNFKKEFNTKLLPIHLSFQFIPSDKTLFKHVYKVMPSQYVIYHIDSNRLEKHEYYHFNYDHINNQMTTKEAVDKIHKLVSNTVKAHMVSDVPVGSFLSSGVDSSYILNEAAKHTPIHSFSLGYKNSKYSELKYSSKFANSIHQKNTKIYMNADDYFKIVPTIMYYMDEPLSNAAENQAFYLSKDTRKAVKVALSGEGIDEFFGGYVTYMDYQAFEKYKKIVPKFIRVGLSKLAMKLPRFHGRRFLIRGGQPLWENYYRVNYIFNNQERNKLLKNPSLNVDSGKYTKHIFDQVSDKDPVTQEQYFDIKTWLPFDILHQADRMSMSNSLEVRTPFVDKEIANFAMTVPARLRIKNGVTKYIWRKAANSQVPMAANRPKLGFPSPLASWMRMPKYHEMIMKVFHSDVAHRFFNVKYLDKLVKQHDNGKSNMQKIYTLYCFIIWYMIYFPENTNVNMRKNVHLTKNDR</sequence>
<dbReference type="InterPro" id="IPR051786">
    <property type="entry name" value="ASN_synthetase/amidase"/>
</dbReference>
<dbReference type="NCBIfam" id="TIGR01536">
    <property type="entry name" value="asn_synth_AEB"/>
    <property type="match status" value="1"/>
</dbReference>
<reference evidence="14" key="1">
    <citation type="submission" date="2018-12" db="EMBL/GenBank/DDBJ databases">
        <title>A new species of lactobacillus.</title>
        <authorList>
            <person name="Jian Y."/>
            <person name="Xin L."/>
            <person name="Hong Z.J."/>
            <person name="Ming L.Z."/>
            <person name="Hong X.Z."/>
        </authorList>
    </citation>
    <scope>NUCLEOTIDE SEQUENCE [LARGE SCALE GENOMIC DNA]</scope>
    <source>
        <strain evidence="14">HSLZ-75</strain>
    </source>
</reference>
<dbReference type="PIRSF" id="PIRSF001589">
    <property type="entry name" value="Asn_synthetase_glu-h"/>
    <property type="match status" value="1"/>
</dbReference>
<keyword evidence="6 9" id="KW-0061">Asparagine biosynthesis</keyword>
<evidence type="ECO:0000256" key="10">
    <source>
        <dbReference type="PIRSR" id="PIRSR001589-2"/>
    </source>
</evidence>
<evidence type="ECO:0000256" key="4">
    <source>
        <dbReference type="ARBA" id="ARBA00022741"/>
    </source>
</evidence>
<evidence type="ECO:0000256" key="7">
    <source>
        <dbReference type="ARBA" id="ARBA00022962"/>
    </source>
</evidence>
<dbReference type="SUPFAM" id="SSF56235">
    <property type="entry name" value="N-terminal nucleophile aminohydrolases (Ntn hydrolases)"/>
    <property type="match status" value="1"/>
</dbReference>
<evidence type="ECO:0000313" key="13">
    <source>
        <dbReference type="EMBL" id="QBP18705.1"/>
    </source>
</evidence>
<proteinExistence type="inferred from homology"/>
<evidence type="ECO:0000256" key="8">
    <source>
        <dbReference type="ARBA" id="ARBA00048741"/>
    </source>
</evidence>
<evidence type="ECO:0000256" key="5">
    <source>
        <dbReference type="ARBA" id="ARBA00022840"/>
    </source>
</evidence>
<dbReference type="KEGG" id="lji:ELX58_06100"/>
<dbReference type="GO" id="GO:0005524">
    <property type="term" value="F:ATP binding"/>
    <property type="evidence" value="ECO:0007669"/>
    <property type="project" value="UniProtKB-KW"/>
</dbReference>
<keyword evidence="14" id="KW-1185">Reference proteome</keyword>
<protein>
    <recommendedName>
        <fullName evidence="3">asparagine synthase (glutamine-hydrolyzing)</fullName>
        <ecNumber evidence="3">6.3.5.4</ecNumber>
    </recommendedName>
</protein>
<dbReference type="Pfam" id="PF13537">
    <property type="entry name" value="GATase_7"/>
    <property type="match status" value="1"/>
</dbReference>
<keyword evidence="9" id="KW-0028">Amino-acid biosynthesis</keyword>
<evidence type="ECO:0000313" key="14">
    <source>
        <dbReference type="Proteomes" id="UP000294321"/>
    </source>
</evidence>
<evidence type="ECO:0000259" key="12">
    <source>
        <dbReference type="PROSITE" id="PS51278"/>
    </source>
</evidence>
<evidence type="ECO:0000256" key="6">
    <source>
        <dbReference type="ARBA" id="ARBA00022888"/>
    </source>
</evidence>
<name>A0A4P6ZLI1_9LACO</name>
<feature type="active site" description="For GATase activity" evidence="9">
    <location>
        <position position="2"/>
    </location>
</feature>
<dbReference type="InterPro" id="IPR006426">
    <property type="entry name" value="Asn_synth_AEB"/>
</dbReference>
<dbReference type="InterPro" id="IPR014729">
    <property type="entry name" value="Rossmann-like_a/b/a_fold"/>
</dbReference>
<dbReference type="SUPFAM" id="SSF52402">
    <property type="entry name" value="Adenine nucleotide alpha hydrolases-like"/>
    <property type="match status" value="1"/>
</dbReference>
<evidence type="ECO:0000256" key="1">
    <source>
        <dbReference type="ARBA" id="ARBA00005187"/>
    </source>
</evidence>
<dbReference type="Gene3D" id="3.40.50.620">
    <property type="entry name" value="HUPs"/>
    <property type="match status" value="1"/>
</dbReference>
<accession>A0A4P6ZLI1</accession>
<comment type="catalytic activity">
    <reaction evidence="8">
        <text>L-aspartate + L-glutamine + ATP + H2O = L-asparagine + L-glutamate + AMP + diphosphate + H(+)</text>
        <dbReference type="Rhea" id="RHEA:12228"/>
        <dbReference type="ChEBI" id="CHEBI:15377"/>
        <dbReference type="ChEBI" id="CHEBI:15378"/>
        <dbReference type="ChEBI" id="CHEBI:29985"/>
        <dbReference type="ChEBI" id="CHEBI:29991"/>
        <dbReference type="ChEBI" id="CHEBI:30616"/>
        <dbReference type="ChEBI" id="CHEBI:33019"/>
        <dbReference type="ChEBI" id="CHEBI:58048"/>
        <dbReference type="ChEBI" id="CHEBI:58359"/>
        <dbReference type="ChEBI" id="CHEBI:456215"/>
        <dbReference type="EC" id="6.3.5.4"/>
    </reaction>
</comment>
<dbReference type="PANTHER" id="PTHR43284:SF1">
    <property type="entry name" value="ASPARAGINE SYNTHETASE"/>
    <property type="match status" value="1"/>
</dbReference>
<dbReference type="PANTHER" id="PTHR43284">
    <property type="entry name" value="ASPARAGINE SYNTHETASE (GLUTAMINE-HYDROLYZING)"/>
    <property type="match status" value="1"/>
</dbReference>
<dbReference type="EMBL" id="CP034726">
    <property type="protein sequence ID" value="QBP18705.1"/>
    <property type="molecule type" value="Genomic_DNA"/>
</dbReference>
<keyword evidence="5 10" id="KW-0067">ATP-binding</keyword>
<dbReference type="CDD" id="cd00712">
    <property type="entry name" value="AsnB"/>
    <property type="match status" value="1"/>
</dbReference>
<dbReference type="InterPro" id="IPR033738">
    <property type="entry name" value="AsnB_N"/>
</dbReference>
<dbReference type="EC" id="6.3.5.4" evidence="3"/>
<dbReference type="AlphaFoldDB" id="A0A4P6ZLI1"/>
<dbReference type="CDD" id="cd01991">
    <property type="entry name" value="Asn_synthase_B_C"/>
    <property type="match status" value="1"/>
</dbReference>
<feature type="site" description="Important for beta-aspartyl-AMP intermediate formation" evidence="11">
    <location>
        <position position="361"/>
    </location>
</feature>
<dbReference type="GO" id="GO:0006529">
    <property type="term" value="P:asparagine biosynthetic process"/>
    <property type="evidence" value="ECO:0007669"/>
    <property type="project" value="UniProtKB-KW"/>
</dbReference>
<dbReference type="Pfam" id="PF00733">
    <property type="entry name" value="Asn_synthase"/>
    <property type="match status" value="1"/>
</dbReference>
<organism evidence="13 14">
    <name type="scientific">Acetilactobacillus jinshanensis</name>
    <dbReference type="NCBI Taxonomy" id="1720083"/>
    <lineage>
        <taxon>Bacteria</taxon>
        <taxon>Bacillati</taxon>
        <taxon>Bacillota</taxon>
        <taxon>Bacilli</taxon>
        <taxon>Lactobacillales</taxon>
        <taxon>Lactobacillaceae</taxon>
        <taxon>Acetilactobacillus</taxon>
    </lineage>
</organism>
<dbReference type="Proteomes" id="UP000294321">
    <property type="component" value="Chromosome"/>
</dbReference>
<dbReference type="OrthoDB" id="9763290at2"/>
<dbReference type="RefSeq" id="WP_133442263.1">
    <property type="nucleotide sequence ID" value="NZ_CP034726.1"/>
</dbReference>
<keyword evidence="13" id="KW-0436">Ligase</keyword>
<comment type="pathway">
    <text evidence="1">Amino-acid biosynthesis; L-asparagine biosynthesis; L-asparagine from L-aspartate (L-Gln route): step 1/1.</text>
</comment>
<gene>
    <name evidence="13" type="primary">asnB</name>
    <name evidence="13" type="ORF">ELX58_06100</name>
</gene>
<dbReference type="GO" id="GO:0004066">
    <property type="term" value="F:asparagine synthase (glutamine-hydrolyzing) activity"/>
    <property type="evidence" value="ECO:0007669"/>
    <property type="project" value="UniProtKB-EC"/>
</dbReference>
<feature type="binding site" evidence="10">
    <location>
        <position position="97"/>
    </location>
    <ligand>
        <name>L-glutamine</name>
        <dbReference type="ChEBI" id="CHEBI:58359"/>
    </ligand>
</feature>
<dbReference type="InterPro" id="IPR029055">
    <property type="entry name" value="Ntn_hydrolases_N"/>
</dbReference>
<keyword evidence="7 9" id="KW-0315">Glutamine amidotransferase</keyword>
<dbReference type="GO" id="GO:0005829">
    <property type="term" value="C:cytosol"/>
    <property type="evidence" value="ECO:0007669"/>
    <property type="project" value="TreeGrafter"/>
</dbReference>
<feature type="domain" description="Glutamine amidotransferase type-2" evidence="12">
    <location>
        <begin position="2"/>
        <end position="210"/>
    </location>
</feature>
<evidence type="ECO:0000256" key="11">
    <source>
        <dbReference type="PIRSR" id="PIRSR001589-3"/>
    </source>
</evidence>
<comment type="similarity">
    <text evidence="2">Belongs to the asparagine synthetase family.</text>
</comment>
<dbReference type="InterPro" id="IPR001962">
    <property type="entry name" value="Asn_synthase"/>
</dbReference>
<evidence type="ECO:0000256" key="2">
    <source>
        <dbReference type="ARBA" id="ARBA00005752"/>
    </source>
</evidence>
<dbReference type="InterPro" id="IPR017932">
    <property type="entry name" value="GATase_2_dom"/>
</dbReference>
<dbReference type="Gene3D" id="3.60.20.10">
    <property type="entry name" value="Glutamine Phosphoribosylpyrophosphate, subunit 1, domain 1"/>
    <property type="match status" value="1"/>
</dbReference>